<evidence type="ECO:0000313" key="1">
    <source>
        <dbReference type="EMBL" id="GFS20212.1"/>
    </source>
</evidence>
<sequence length="484" mass="54342">MGILDTLLFFTPVAPVLSIVRDQCHLVRVMELVAERRCLRLGLLVAVFLVACKGQKFSIDLENPSTTQGARNLCAVLTCEENTTISASSPQDRHQADTSVAFKNITSMGVFKRVSLSNAQGQQEIPIGSVSTQNPSLMGVSDGRNVKGFLRQGSATLRVELVKQVDCQAEFVCQVRGLDHEGRELVSLVSLSQQPLPQKDKQVYDKNKVTPQVSFQFLSSIQQLIAQSMNNLENSVDDKISTLENRLDDKISSLDNSVSDKISSLENRLEDKIIQQQKDFNDRVDSFEYRIDSKLDAFENRLEDKIDNNSNLNRLIQLEAKVASEQVNFCEGAASYISETLDNTTQRFQGEQRQVLANVADSFETTLNRTAALLSSMEQSFSVVKDYAEENFLTLKNETQALSEMFTTQCMPKDTTEEDQNPAPLDCYRGMGNTTFKRYQPYERVLDDDIDREILCDTNTDGGGWIVIQVKIKNQLLEFFSGQQ</sequence>
<dbReference type="EMBL" id="BMAT01003097">
    <property type="protein sequence ID" value="GFS20212.1"/>
    <property type="molecule type" value="Genomic_DNA"/>
</dbReference>
<organism evidence="1 2">
    <name type="scientific">Elysia marginata</name>
    <dbReference type="NCBI Taxonomy" id="1093978"/>
    <lineage>
        <taxon>Eukaryota</taxon>
        <taxon>Metazoa</taxon>
        <taxon>Spiralia</taxon>
        <taxon>Lophotrochozoa</taxon>
        <taxon>Mollusca</taxon>
        <taxon>Gastropoda</taxon>
        <taxon>Heterobranchia</taxon>
        <taxon>Euthyneura</taxon>
        <taxon>Panpulmonata</taxon>
        <taxon>Sacoglossa</taxon>
        <taxon>Placobranchoidea</taxon>
        <taxon>Plakobranchidae</taxon>
        <taxon>Elysia</taxon>
    </lineage>
</organism>
<proteinExistence type="predicted"/>
<comment type="caution">
    <text evidence="1">The sequence shown here is derived from an EMBL/GenBank/DDBJ whole genome shotgun (WGS) entry which is preliminary data.</text>
</comment>
<keyword evidence="2" id="KW-1185">Reference proteome</keyword>
<evidence type="ECO:0000313" key="2">
    <source>
        <dbReference type="Proteomes" id="UP000762676"/>
    </source>
</evidence>
<name>A0AAV4JFK2_9GAST</name>
<dbReference type="Gene3D" id="1.20.120.20">
    <property type="entry name" value="Apolipoprotein"/>
    <property type="match status" value="1"/>
</dbReference>
<dbReference type="Proteomes" id="UP000762676">
    <property type="component" value="Unassembled WGS sequence"/>
</dbReference>
<accession>A0AAV4JFK2</accession>
<gene>
    <name evidence="1" type="ORF">ElyMa_001564500</name>
</gene>
<dbReference type="AlphaFoldDB" id="A0AAV4JFK2"/>
<protein>
    <submittedName>
        <fullName evidence="1">BDR-repeat family protein</fullName>
    </submittedName>
</protein>
<reference evidence="1 2" key="1">
    <citation type="journal article" date="2021" name="Elife">
        <title>Chloroplast acquisition without the gene transfer in kleptoplastic sea slugs, Plakobranchus ocellatus.</title>
        <authorList>
            <person name="Maeda T."/>
            <person name="Takahashi S."/>
            <person name="Yoshida T."/>
            <person name="Shimamura S."/>
            <person name="Takaki Y."/>
            <person name="Nagai Y."/>
            <person name="Toyoda A."/>
            <person name="Suzuki Y."/>
            <person name="Arimoto A."/>
            <person name="Ishii H."/>
            <person name="Satoh N."/>
            <person name="Nishiyama T."/>
            <person name="Hasebe M."/>
            <person name="Maruyama T."/>
            <person name="Minagawa J."/>
            <person name="Obokata J."/>
            <person name="Shigenobu S."/>
        </authorList>
    </citation>
    <scope>NUCLEOTIDE SEQUENCE [LARGE SCALE GENOMIC DNA]</scope>
</reference>